<dbReference type="InterPro" id="IPR047324">
    <property type="entry name" value="LbH_gamma_CA-like"/>
</dbReference>
<evidence type="ECO:0000313" key="2">
    <source>
        <dbReference type="Proteomes" id="UP000282926"/>
    </source>
</evidence>
<dbReference type="Proteomes" id="UP000282926">
    <property type="component" value="Unassembled WGS sequence"/>
</dbReference>
<dbReference type="EMBL" id="SADD01000004">
    <property type="protein sequence ID" value="RVU44883.1"/>
    <property type="molecule type" value="Genomic_DNA"/>
</dbReference>
<gene>
    <name evidence="1" type="ORF">EA187_10120</name>
</gene>
<dbReference type="RefSeq" id="WP_115603802.1">
    <property type="nucleotide sequence ID" value="NZ_SADD01000004.1"/>
</dbReference>
<comment type="caution">
    <text evidence="1">The sequence shown here is derived from an EMBL/GenBank/DDBJ whole genome shotgun (WGS) entry which is preliminary data.</text>
</comment>
<evidence type="ECO:0000313" key="1">
    <source>
        <dbReference type="EMBL" id="RVU44883.1"/>
    </source>
</evidence>
<dbReference type="Pfam" id="PF00132">
    <property type="entry name" value="Hexapep"/>
    <property type="match status" value="1"/>
</dbReference>
<dbReference type="InterPro" id="IPR011004">
    <property type="entry name" value="Trimer_LpxA-like_sf"/>
</dbReference>
<dbReference type="PANTHER" id="PTHR13061">
    <property type="entry name" value="DYNACTIN SUBUNIT P25"/>
    <property type="match status" value="1"/>
</dbReference>
<keyword evidence="2" id="KW-1185">Reference proteome</keyword>
<organism evidence="1 2">
    <name type="scientific">Lujinxingia sediminis</name>
    <dbReference type="NCBI Taxonomy" id="2480984"/>
    <lineage>
        <taxon>Bacteria</taxon>
        <taxon>Deltaproteobacteria</taxon>
        <taxon>Bradymonadales</taxon>
        <taxon>Lujinxingiaceae</taxon>
        <taxon>Lujinxingia</taxon>
    </lineage>
</organism>
<dbReference type="PANTHER" id="PTHR13061:SF29">
    <property type="entry name" value="GAMMA CARBONIC ANHYDRASE-LIKE 1, MITOCHONDRIAL-RELATED"/>
    <property type="match status" value="1"/>
</dbReference>
<name>A0ABY0CTU8_9DELT</name>
<reference evidence="1 2" key="1">
    <citation type="submission" date="2019-01" db="EMBL/GenBank/DDBJ databases">
        <title>Lujinxingia litoralis gen. nov., sp. nov. and Lujinxingia sediminis gen. nov., sp. nov., new members in the order Bradymonadales, isolated from coastal sediment.</title>
        <authorList>
            <person name="Li C.-M."/>
        </authorList>
    </citation>
    <scope>NUCLEOTIDE SEQUENCE [LARGE SCALE GENOMIC DNA]</scope>
    <source>
        <strain evidence="1 2">SEH01</strain>
    </source>
</reference>
<sequence>MTAPRLLDFEGTFPRLDSGVYVAPGAKVIGEVSVGADSSVWYNAVVRGDVCPITIGERTNIQDLAMIHVTSGQYPTVIGDDVTVGHRAIVHGCTIGDRVLVGMGAIVLDGAMIEEECIIAAGALVTPGTRVPAGSMVMGTPGKVVRALSPAERAEFVRSAAHYVQMARRHGGPTTQMGGTGVRGMP</sequence>
<dbReference type="SUPFAM" id="SSF51161">
    <property type="entry name" value="Trimeric LpxA-like enzymes"/>
    <property type="match status" value="1"/>
</dbReference>
<dbReference type="InterPro" id="IPR050484">
    <property type="entry name" value="Transf_Hexapept/Carb_Anhydrase"/>
</dbReference>
<protein>
    <submittedName>
        <fullName evidence="1">Gamma carbonic anhydrase family protein</fullName>
    </submittedName>
</protein>
<dbReference type="Gene3D" id="2.160.10.10">
    <property type="entry name" value="Hexapeptide repeat proteins"/>
    <property type="match status" value="1"/>
</dbReference>
<dbReference type="InterPro" id="IPR001451">
    <property type="entry name" value="Hexapep"/>
</dbReference>
<proteinExistence type="predicted"/>
<dbReference type="CDD" id="cd04645">
    <property type="entry name" value="LbH_gamma_CA_like"/>
    <property type="match status" value="1"/>
</dbReference>
<accession>A0ABY0CTU8</accession>